<proteinExistence type="predicted"/>
<dbReference type="Pfam" id="PF11951">
    <property type="entry name" value="Fungal_trans_2"/>
    <property type="match status" value="1"/>
</dbReference>
<comment type="subcellular location">
    <subcellularLocation>
        <location evidence="1">Nucleus</location>
    </subcellularLocation>
</comment>
<keyword evidence="2" id="KW-0539">Nucleus</keyword>
<dbReference type="Gene3D" id="4.10.240.10">
    <property type="entry name" value="Zn(2)-C6 fungal-type DNA-binding domain"/>
    <property type="match status" value="1"/>
</dbReference>
<reference evidence="5 6" key="1">
    <citation type="journal article" date="2015" name="BMC Genomics">
        <title>Gene expression during zombie ant biting behavior reflects the complexity underlying fungal parasitic behavioral manipulation.</title>
        <authorList>
            <person name="de Bekker C."/>
            <person name="Ohm R.A."/>
            <person name="Loreto R.G."/>
            <person name="Sebastian A."/>
            <person name="Albert I."/>
            <person name="Merrow M."/>
            <person name="Brachmann A."/>
            <person name="Hughes D.P."/>
        </authorList>
    </citation>
    <scope>NUCLEOTIDE SEQUENCE [LARGE SCALE GENOMIC DNA]</scope>
    <source>
        <strain evidence="5 6">SC16a</strain>
    </source>
</reference>
<dbReference type="GO" id="GO:0005634">
    <property type="term" value="C:nucleus"/>
    <property type="evidence" value="ECO:0007669"/>
    <property type="project" value="UniProtKB-SubCell"/>
</dbReference>
<dbReference type="GO" id="GO:0000981">
    <property type="term" value="F:DNA-binding transcription factor activity, RNA polymerase II-specific"/>
    <property type="evidence" value="ECO:0007669"/>
    <property type="project" value="InterPro"/>
</dbReference>
<dbReference type="AlphaFoldDB" id="A0A2A9P2L5"/>
<feature type="domain" description="Zn(2)-C6 fungal-type" evidence="4">
    <location>
        <begin position="50"/>
        <end position="80"/>
    </location>
</feature>
<keyword evidence="6" id="KW-1185">Reference proteome</keyword>
<dbReference type="SMART" id="SM00066">
    <property type="entry name" value="GAL4"/>
    <property type="match status" value="1"/>
</dbReference>
<dbReference type="PANTHER" id="PTHR37534">
    <property type="entry name" value="TRANSCRIPTIONAL ACTIVATOR PROTEIN UGA3"/>
    <property type="match status" value="1"/>
</dbReference>
<feature type="region of interest" description="Disordered" evidence="3">
    <location>
        <begin position="107"/>
        <end position="135"/>
    </location>
</feature>
<evidence type="ECO:0000256" key="3">
    <source>
        <dbReference type="SAM" id="MobiDB-lite"/>
    </source>
</evidence>
<comment type="caution">
    <text evidence="5">The sequence shown here is derived from an EMBL/GenBank/DDBJ whole genome shotgun (WGS) entry which is preliminary data.</text>
</comment>
<dbReference type="GO" id="GO:0008270">
    <property type="term" value="F:zinc ion binding"/>
    <property type="evidence" value="ECO:0007669"/>
    <property type="project" value="InterPro"/>
</dbReference>
<dbReference type="OrthoDB" id="5294180at2759"/>
<dbReference type="PROSITE" id="PS00463">
    <property type="entry name" value="ZN2_CY6_FUNGAL_1"/>
    <property type="match status" value="1"/>
</dbReference>
<dbReference type="Proteomes" id="UP000037136">
    <property type="component" value="Unassembled WGS sequence"/>
</dbReference>
<dbReference type="CDD" id="cd00067">
    <property type="entry name" value="GAL4"/>
    <property type="match status" value="1"/>
</dbReference>
<dbReference type="PANTHER" id="PTHR37534:SF12">
    <property type="entry name" value="ZN(2)-C6 FUNGAL-TYPE DOMAIN-CONTAINING PROTEIN"/>
    <property type="match status" value="1"/>
</dbReference>
<evidence type="ECO:0000256" key="2">
    <source>
        <dbReference type="ARBA" id="ARBA00023242"/>
    </source>
</evidence>
<name>A0A2A9P2L5_OPHUN</name>
<dbReference type="SUPFAM" id="SSF57701">
    <property type="entry name" value="Zn2/Cys6 DNA-binding domain"/>
    <property type="match status" value="1"/>
</dbReference>
<dbReference type="STRING" id="268505.A0A2A9P2L5"/>
<evidence type="ECO:0000256" key="1">
    <source>
        <dbReference type="ARBA" id="ARBA00004123"/>
    </source>
</evidence>
<dbReference type="InterPro" id="IPR021858">
    <property type="entry name" value="Fun_TF"/>
</dbReference>
<evidence type="ECO:0000313" key="5">
    <source>
        <dbReference type="EMBL" id="PFH55221.1"/>
    </source>
</evidence>
<dbReference type="EMBL" id="LAZP02001079">
    <property type="protein sequence ID" value="PFH55221.1"/>
    <property type="molecule type" value="Genomic_DNA"/>
</dbReference>
<gene>
    <name evidence="5" type="ORF">XA68_10353</name>
</gene>
<organism evidence="5 6">
    <name type="scientific">Ophiocordyceps unilateralis</name>
    <name type="common">Zombie-ant fungus</name>
    <name type="synonym">Torrubia unilateralis</name>
    <dbReference type="NCBI Taxonomy" id="268505"/>
    <lineage>
        <taxon>Eukaryota</taxon>
        <taxon>Fungi</taxon>
        <taxon>Dikarya</taxon>
        <taxon>Ascomycota</taxon>
        <taxon>Pezizomycotina</taxon>
        <taxon>Sordariomycetes</taxon>
        <taxon>Hypocreomycetidae</taxon>
        <taxon>Hypocreales</taxon>
        <taxon>Ophiocordycipitaceae</taxon>
        <taxon>Ophiocordyceps</taxon>
    </lineage>
</organism>
<sequence>MPWAPLDACNGREKVRMAMTPSAKAKAAASKAGNGDAKAKTQMHRRSRTGCFTCRLRRKKCDEGSPVCTACRHLGLQCEYKRPMWWSNNEARRQHKEDIKNIIKRKKLAEKTSQASVSPPPGLSHSLPTSATFTDPLDRTRSASIDSFNFNDECAYTYQSTPMPPDFVLAGCSPYEVDVKTERQMFVDDVPTLRESHVATFSTYQTPPPPGTLLPPGHVDATWTDRRQSMAEETLDYNFFDFAHGPQHGSTRQVRVELEDNDRRLLDHFIQFVLPTIFPILDCNQHGSVSSDLVLPALQSNGVYLHCCLSIAAQHLKSQAKAPAEEVDQDIMRHRYATIYSLCEALKRDEDHQQILEATLGLIFFQCVVGRLDDDLLDIPWHQHFQAAISLVQKLDLPRLVSSGHLTQTPFNMTLAAWIDILGATMQGNSPTFAHTYREKHLSPLHHHLGLRELMGCEDRVMYLISEIACLESLKRSGMDDFTLCQHVSALGEQMTLTEVGETGPRSPYNANGSLSPKQLSRNMTAAFRLAARIYLCGLVPGFSPSQPSPVGLVEKLVGVLRHMPSGPDGFDRSLVWVYLVGGSVSLPGSGFRALFEERVSQLGDQATCGSFGRMTMVLREVWLQSDGLAQLATPRSSPSDAGPYMHWRDVMRIKGWDYLLI</sequence>
<reference evidence="5 6" key="2">
    <citation type="journal article" date="2017" name="Sci. Rep.">
        <title>Ant-infecting Ophiocordyceps genomes reveal a high diversity of potential behavioral manipulation genes and a possible major role for enterotoxins.</title>
        <authorList>
            <person name="de Bekker C."/>
            <person name="Ohm R.A."/>
            <person name="Evans H.C."/>
            <person name="Brachmann A."/>
            <person name="Hughes D.P."/>
        </authorList>
    </citation>
    <scope>NUCLEOTIDE SEQUENCE [LARGE SCALE GENOMIC DNA]</scope>
    <source>
        <strain evidence="5 6">SC16a</strain>
    </source>
</reference>
<protein>
    <recommendedName>
        <fullName evidence="4">Zn(2)-C6 fungal-type domain-containing protein</fullName>
    </recommendedName>
</protein>
<dbReference type="PROSITE" id="PS50048">
    <property type="entry name" value="ZN2_CY6_FUNGAL_2"/>
    <property type="match status" value="1"/>
</dbReference>
<dbReference type="InterPro" id="IPR036864">
    <property type="entry name" value="Zn2-C6_fun-type_DNA-bd_sf"/>
</dbReference>
<dbReference type="Pfam" id="PF00172">
    <property type="entry name" value="Zn_clus"/>
    <property type="match status" value="1"/>
</dbReference>
<accession>A0A2A9P2L5</accession>
<dbReference type="InterPro" id="IPR001138">
    <property type="entry name" value="Zn2Cys6_DnaBD"/>
</dbReference>
<evidence type="ECO:0000313" key="6">
    <source>
        <dbReference type="Proteomes" id="UP000037136"/>
    </source>
</evidence>
<evidence type="ECO:0000259" key="4">
    <source>
        <dbReference type="PROSITE" id="PS50048"/>
    </source>
</evidence>